<evidence type="ECO:0000256" key="2">
    <source>
        <dbReference type="SAM" id="SignalP"/>
    </source>
</evidence>
<evidence type="ECO:0000313" key="4">
    <source>
        <dbReference type="Proteomes" id="UP000244336"/>
    </source>
</evidence>
<proteinExistence type="predicted"/>
<gene>
    <name evidence="3" type="ORF">GQ55_6G019400</name>
</gene>
<sequence length="87" mass="10110">MRRCLMGMMMLTMKLAAMIPTVELSRVLIPLRRMELNAVMKRVQTSEPSADPDNEASNKERCMTPHPKHTYNFGCKRERREETERAG</sequence>
<name>A0A2T7D2V8_9POAL</name>
<evidence type="ECO:0008006" key="5">
    <source>
        <dbReference type="Google" id="ProtNLM"/>
    </source>
</evidence>
<evidence type="ECO:0000313" key="3">
    <source>
        <dbReference type="EMBL" id="PUZ49937.1"/>
    </source>
</evidence>
<dbReference type="EMBL" id="CM009754">
    <property type="protein sequence ID" value="PUZ49937.1"/>
    <property type="molecule type" value="Genomic_DNA"/>
</dbReference>
<feature type="signal peptide" evidence="2">
    <location>
        <begin position="1"/>
        <end position="16"/>
    </location>
</feature>
<reference evidence="3 4" key="1">
    <citation type="submission" date="2018-04" db="EMBL/GenBank/DDBJ databases">
        <title>WGS assembly of Panicum hallii var. hallii HAL2.</title>
        <authorList>
            <person name="Lovell J."/>
            <person name="Jenkins J."/>
            <person name="Lowry D."/>
            <person name="Mamidi S."/>
            <person name="Sreedasyam A."/>
            <person name="Weng X."/>
            <person name="Barry K."/>
            <person name="Bonette J."/>
            <person name="Campitelli B."/>
            <person name="Daum C."/>
            <person name="Gordon S."/>
            <person name="Gould B."/>
            <person name="Lipzen A."/>
            <person name="MacQueen A."/>
            <person name="Palacio-Mejia J."/>
            <person name="Plott C."/>
            <person name="Shakirov E."/>
            <person name="Shu S."/>
            <person name="Yoshinaga Y."/>
            <person name="Zane M."/>
            <person name="Rokhsar D."/>
            <person name="Grimwood J."/>
            <person name="Schmutz J."/>
            <person name="Juenger T."/>
        </authorList>
    </citation>
    <scope>NUCLEOTIDE SEQUENCE [LARGE SCALE GENOMIC DNA]</scope>
    <source>
        <strain evidence="4">cv. HAL2</strain>
    </source>
</reference>
<protein>
    <recommendedName>
        <fullName evidence="5">Secreted protein</fullName>
    </recommendedName>
</protein>
<evidence type="ECO:0000256" key="1">
    <source>
        <dbReference type="SAM" id="MobiDB-lite"/>
    </source>
</evidence>
<keyword evidence="2" id="KW-0732">Signal</keyword>
<dbReference type="Proteomes" id="UP000244336">
    <property type="component" value="Chromosome 6"/>
</dbReference>
<organism evidence="3 4">
    <name type="scientific">Panicum hallii var. hallii</name>
    <dbReference type="NCBI Taxonomy" id="1504633"/>
    <lineage>
        <taxon>Eukaryota</taxon>
        <taxon>Viridiplantae</taxon>
        <taxon>Streptophyta</taxon>
        <taxon>Embryophyta</taxon>
        <taxon>Tracheophyta</taxon>
        <taxon>Spermatophyta</taxon>
        <taxon>Magnoliopsida</taxon>
        <taxon>Liliopsida</taxon>
        <taxon>Poales</taxon>
        <taxon>Poaceae</taxon>
        <taxon>PACMAD clade</taxon>
        <taxon>Panicoideae</taxon>
        <taxon>Panicodae</taxon>
        <taxon>Paniceae</taxon>
        <taxon>Panicinae</taxon>
        <taxon>Panicum</taxon>
        <taxon>Panicum sect. Panicum</taxon>
    </lineage>
</organism>
<keyword evidence="4" id="KW-1185">Reference proteome</keyword>
<feature type="chain" id="PRO_5015475837" description="Secreted protein" evidence="2">
    <location>
        <begin position="17"/>
        <end position="87"/>
    </location>
</feature>
<dbReference type="AlphaFoldDB" id="A0A2T7D2V8"/>
<accession>A0A2T7D2V8</accession>
<dbReference type="Gramene" id="PUZ49937">
    <property type="protein sequence ID" value="PUZ49937"/>
    <property type="gene ID" value="GQ55_6G019400"/>
</dbReference>
<feature type="compositionally biased region" description="Basic and acidic residues" evidence="1">
    <location>
        <begin position="75"/>
        <end position="87"/>
    </location>
</feature>
<feature type="region of interest" description="Disordered" evidence="1">
    <location>
        <begin position="42"/>
        <end position="87"/>
    </location>
</feature>